<comment type="caution">
    <text evidence="5">The sequence shown here is derived from an EMBL/GenBank/DDBJ whole genome shotgun (WGS) entry which is preliminary data.</text>
</comment>
<comment type="function">
    <text evidence="3 4">Together with the chaperonin GroEL, plays an essential role in assisting protein folding. The GroEL-GroES system forms a nano-cage that allows encapsulation of the non-native substrate proteins and provides a physical environment optimized to promote and accelerate protein folding. GroES binds to the apical surface of the GroEL ring, thereby capping the opening of the GroEL channel.</text>
</comment>
<keyword evidence="3" id="KW-0963">Cytoplasm</keyword>
<dbReference type="GO" id="GO:0005524">
    <property type="term" value="F:ATP binding"/>
    <property type="evidence" value="ECO:0007669"/>
    <property type="project" value="InterPro"/>
</dbReference>
<dbReference type="NCBIfam" id="NF001531">
    <property type="entry name" value="PRK00364.2-2"/>
    <property type="match status" value="1"/>
</dbReference>
<dbReference type="GO" id="GO:0005737">
    <property type="term" value="C:cytoplasm"/>
    <property type="evidence" value="ECO:0007669"/>
    <property type="project" value="UniProtKB-SubCell"/>
</dbReference>
<sequence length="97" mass="10521">MAVKLKPLHDKIVIEKPGEEKATKSGIILPDNAKEKPQTGKVIAVGNGKVLDSGTKIPLEIKVGDTVYYSKYSGTEIKIDEKEYIIIAESDVLAIVV</sequence>
<dbReference type="NCBIfam" id="NF001533">
    <property type="entry name" value="PRK00364.2-4"/>
    <property type="match status" value="1"/>
</dbReference>
<dbReference type="InterPro" id="IPR011032">
    <property type="entry name" value="GroES-like_sf"/>
</dbReference>
<keyword evidence="6" id="KW-1185">Reference proteome</keyword>
<dbReference type="Pfam" id="PF00166">
    <property type="entry name" value="Cpn10"/>
    <property type="match status" value="1"/>
</dbReference>
<gene>
    <name evidence="3 5" type="primary">groS</name>
    <name evidence="3" type="synonym">groES</name>
    <name evidence="5" type="ORF">NO1_1586</name>
</gene>
<dbReference type="InterPro" id="IPR018369">
    <property type="entry name" value="Chaprnonin_Cpn10_CS"/>
</dbReference>
<name>A0A388TCN6_TERA1</name>
<comment type="similarity">
    <text evidence="1 3 4">Belongs to the GroES chaperonin family.</text>
</comment>
<evidence type="ECO:0000313" key="6">
    <source>
        <dbReference type="Proteomes" id="UP000269352"/>
    </source>
</evidence>
<dbReference type="GO" id="GO:0051087">
    <property type="term" value="F:protein-folding chaperone binding"/>
    <property type="evidence" value="ECO:0007669"/>
    <property type="project" value="TreeGrafter"/>
</dbReference>
<dbReference type="SMART" id="SM00883">
    <property type="entry name" value="Cpn10"/>
    <property type="match status" value="1"/>
</dbReference>
<dbReference type="GO" id="GO:0046872">
    <property type="term" value="F:metal ion binding"/>
    <property type="evidence" value="ECO:0007669"/>
    <property type="project" value="TreeGrafter"/>
</dbReference>
<organism evidence="5 6">
    <name type="scientific">Termititenax aidoneus</name>
    <dbReference type="NCBI Taxonomy" id="2218524"/>
    <lineage>
        <taxon>Bacteria</taxon>
        <taxon>Bacillati</taxon>
        <taxon>Candidatus Margulisiibacteriota</taxon>
        <taxon>Candidatus Termititenacia</taxon>
        <taxon>Candidatus Termititenacales</taxon>
        <taxon>Candidatus Termititenacaceae</taxon>
        <taxon>Candidatus Termititenax</taxon>
    </lineage>
</organism>
<keyword evidence="2 3" id="KW-0143">Chaperone</keyword>
<evidence type="ECO:0000256" key="2">
    <source>
        <dbReference type="ARBA" id="ARBA00023186"/>
    </source>
</evidence>
<dbReference type="InterPro" id="IPR037124">
    <property type="entry name" value="Chaperonin_GroES_sf"/>
</dbReference>
<dbReference type="PANTHER" id="PTHR10772:SF58">
    <property type="entry name" value="CO-CHAPERONIN GROES"/>
    <property type="match status" value="1"/>
</dbReference>
<evidence type="ECO:0000256" key="1">
    <source>
        <dbReference type="ARBA" id="ARBA00006975"/>
    </source>
</evidence>
<evidence type="ECO:0000256" key="3">
    <source>
        <dbReference type="HAMAP-Rule" id="MF_00580"/>
    </source>
</evidence>
<dbReference type="PROSITE" id="PS00681">
    <property type="entry name" value="CHAPERONINS_CPN10"/>
    <property type="match status" value="1"/>
</dbReference>
<dbReference type="CDD" id="cd00320">
    <property type="entry name" value="cpn10"/>
    <property type="match status" value="1"/>
</dbReference>
<dbReference type="Proteomes" id="UP000269352">
    <property type="component" value="Unassembled WGS sequence"/>
</dbReference>
<comment type="subcellular location">
    <subcellularLocation>
        <location evidence="3">Cytoplasm</location>
    </subcellularLocation>
</comment>
<evidence type="ECO:0000256" key="4">
    <source>
        <dbReference type="RuleBase" id="RU000535"/>
    </source>
</evidence>
<dbReference type="GO" id="GO:0051082">
    <property type="term" value="F:unfolded protein binding"/>
    <property type="evidence" value="ECO:0007669"/>
    <property type="project" value="TreeGrafter"/>
</dbReference>
<dbReference type="EMBL" id="BGZN01000044">
    <property type="protein sequence ID" value="GBR74405.1"/>
    <property type="molecule type" value="Genomic_DNA"/>
</dbReference>
<dbReference type="InterPro" id="IPR020818">
    <property type="entry name" value="Chaperonin_GroES"/>
</dbReference>
<evidence type="ECO:0000313" key="5">
    <source>
        <dbReference type="EMBL" id="GBR74405.1"/>
    </source>
</evidence>
<dbReference type="AlphaFoldDB" id="A0A388TCN6"/>
<dbReference type="HAMAP" id="MF_00580">
    <property type="entry name" value="CH10"/>
    <property type="match status" value="1"/>
</dbReference>
<dbReference type="Gene3D" id="2.30.33.40">
    <property type="entry name" value="GroES chaperonin"/>
    <property type="match status" value="1"/>
</dbReference>
<dbReference type="FunFam" id="2.30.33.40:FF:000001">
    <property type="entry name" value="10 kDa chaperonin"/>
    <property type="match status" value="1"/>
</dbReference>
<dbReference type="NCBIfam" id="NF001534">
    <property type="entry name" value="PRK00364.2-5"/>
    <property type="match status" value="1"/>
</dbReference>
<proteinExistence type="inferred from homology"/>
<dbReference type="SUPFAM" id="SSF50129">
    <property type="entry name" value="GroES-like"/>
    <property type="match status" value="1"/>
</dbReference>
<protein>
    <recommendedName>
        <fullName evidence="3">Co-chaperonin GroES</fullName>
    </recommendedName>
    <alternativeName>
        <fullName evidence="3">10 kDa chaperonin</fullName>
    </alternativeName>
    <alternativeName>
        <fullName evidence="3">Chaperonin-10</fullName>
        <shortName evidence="3">Cpn10</shortName>
    </alternativeName>
</protein>
<dbReference type="GO" id="GO:0044183">
    <property type="term" value="F:protein folding chaperone"/>
    <property type="evidence" value="ECO:0007669"/>
    <property type="project" value="InterPro"/>
</dbReference>
<reference evidence="5 6" key="1">
    <citation type="journal article" date="2019" name="ISME J.">
        <title>Genome analyses of uncultured TG2/ZB3 bacteria in 'Margulisbacteria' specifically attached to ectosymbiotic spirochetes of protists in the termite gut.</title>
        <authorList>
            <person name="Utami Y.D."/>
            <person name="Kuwahara H."/>
            <person name="Igai K."/>
            <person name="Murakami T."/>
            <person name="Sugaya K."/>
            <person name="Morikawa T."/>
            <person name="Nagura Y."/>
            <person name="Yuki M."/>
            <person name="Deevong P."/>
            <person name="Inoue T."/>
            <person name="Kihara K."/>
            <person name="Lo N."/>
            <person name="Yamada A."/>
            <person name="Ohkuma M."/>
            <person name="Hongoh Y."/>
        </authorList>
    </citation>
    <scope>NUCLEOTIDE SEQUENCE [LARGE SCALE GENOMIC DNA]</scope>
    <source>
        <strain evidence="5">NkOx7-01</strain>
    </source>
</reference>
<accession>A0A388TCN6</accession>
<dbReference type="PANTHER" id="PTHR10772">
    <property type="entry name" value="10 KDA HEAT SHOCK PROTEIN"/>
    <property type="match status" value="1"/>
</dbReference>
<comment type="subunit">
    <text evidence="3">Heptamer of 7 subunits arranged in a ring. Interacts with the chaperonin GroEL.</text>
</comment>
<dbReference type="PRINTS" id="PR00297">
    <property type="entry name" value="CHAPERONIN10"/>
</dbReference>